<dbReference type="EMBL" id="SAUW01000003">
    <property type="protein sequence ID" value="RWR14394.1"/>
    <property type="molecule type" value="Genomic_DNA"/>
</dbReference>
<evidence type="ECO:0000313" key="3">
    <source>
        <dbReference type="Proteomes" id="UP000285710"/>
    </source>
</evidence>
<name>A0A443J1P6_9RHOB</name>
<evidence type="ECO:0000259" key="1">
    <source>
        <dbReference type="Pfam" id="PF01370"/>
    </source>
</evidence>
<dbReference type="InterPro" id="IPR050177">
    <property type="entry name" value="Lipid_A_modif_metabolic_enz"/>
</dbReference>
<proteinExistence type="predicted"/>
<feature type="domain" description="NAD-dependent epimerase/dehydratase" evidence="1">
    <location>
        <begin position="3"/>
        <end position="241"/>
    </location>
</feature>
<reference evidence="2 3" key="2">
    <citation type="submission" date="2019-01" db="EMBL/GenBank/DDBJ databases">
        <authorList>
            <person name="Li Y."/>
        </authorList>
    </citation>
    <scope>NUCLEOTIDE SEQUENCE [LARGE SCALE GENOMIC DNA]</scope>
    <source>
        <strain evidence="2 3">2D-5</strain>
    </source>
</reference>
<sequence length="365" mass="39153">MRVLVTGNMGYVGSTVSKFLREAHPDAVLHGYDAGYFAHCLTGAARLPETALDAQFFGDVRDLPAEMLAGYDAVVQLAAISNDPMGHRFERITEEINQTSSISLAKAAAAAGVGHFVFASSCSVYGIAEGGPRKEDDPLNPITAYARSKIGTERALAGLNGDMTVSCLRFATACGMSDRLRLDLVLNDFVASALATGRITVLSDGTPWRPLIDTEDMARAIDWAISRDPSAGGRYLAVNVGSEDRNYQVRQLAEAVADALPGTDVSINTDAPADSRSYQVDFSLYRSLAPDHQPQVTLAQSIAALKDGLTGMQFHDADFRNSQMIRLKVLEAHMAAGRLDDTLVWQGAARRDGGGEPQPRMAMQA</sequence>
<gene>
    <name evidence="2" type="ORF">D2T33_04085</name>
</gene>
<organism evidence="2 3">
    <name type="scientific">Paenirhodobacter populi</name>
    <dbReference type="NCBI Taxonomy" id="2306993"/>
    <lineage>
        <taxon>Bacteria</taxon>
        <taxon>Pseudomonadati</taxon>
        <taxon>Pseudomonadota</taxon>
        <taxon>Alphaproteobacteria</taxon>
        <taxon>Rhodobacterales</taxon>
        <taxon>Rhodobacter group</taxon>
        <taxon>Paenirhodobacter</taxon>
    </lineage>
</organism>
<keyword evidence="3" id="KW-1185">Reference proteome</keyword>
<dbReference type="InterPro" id="IPR036291">
    <property type="entry name" value="NAD(P)-bd_dom_sf"/>
</dbReference>
<dbReference type="Proteomes" id="UP000285710">
    <property type="component" value="Unassembled WGS sequence"/>
</dbReference>
<comment type="caution">
    <text evidence="2">The sequence shown here is derived from an EMBL/GenBank/DDBJ whole genome shotgun (WGS) entry which is preliminary data.</text>
</comment>
<dbReference type="AlphaFoldDB" id="A0A443J1P6"/>
<reference evidence="2 3" key="1">
    <citation type="submission" date="2019-01" db="EMBL/GenBank/DDBJ databases">
        <title>Sinorhodobacter populi sp. nov. isolated from the symptomatic bark tissue of Populus euramericana canker.</title>
        <authorList>
            <person name="Xu G."/>
        </authorList>
    </citation>
    <scope>NUCLEOTIDE SEQUENCE [LARGE SCALE GENOMIC DNA]</scope>
    <source>
        <strain evidence="2 3">2D-5</strain>
    </source>
</reference>
<dbReference type="CDD" id="cd08946">
    <property type="entry name" value="SDR_e"/>
    <property type="match status" value="1"/>
</dbReference>
<dbReference type="RefSeq" id="WP_128268927.1">
    <property type="nucleotide sequence ID" value="NZ_SAUW01000003.1"/>
</dbReference>
<dbReference type="PANTHER" id="PTHR43245:SF23">
    <property type="entry name" value="NAD(P)-BINDING DOMAIN-CONTAINING PROTEIN"/>
    <property type="match status" value="1"/>
</dbReference>
<evidence type="ECO:0000313" key="2">
    <source>
        <dbReference type="EMBL" id="RWR14394.1"/>
    </source>
</evidence>
<protein>
    <submittedName>
        <fullName evidence="2">SDR family oxidoreductase</fullName>
    </submittedName>
</protein>
<dbReference type="InterPro" id="IPR001509">
    <property type="entry name" value="Epimerase_deHydtase"/>
</dbReference>
<dbReference type="PANTHER" id="PTHR43245">
    <property type="entry name" value="BIFUNCTIONAL POLYMYXIN RESISTANCE PROTEIN ARNA"/>
    <property type="match status" value="1"/>
</dbReference>
<dbReference type="Pfam" id="PF01370">
    <property type="entry name" value="Epimerase"/>
    <property type="match status" value="1"/>
</dbReference>
<dbReference type="SUPFAM" id="SSF51735">
    <property type="entry name" value="NAD(P)-binding Rossmann-fold domains"/>
    <property type="match status" value="1"/>
</dbReference>
<dbReference type="Gene3D" id="3.40.50.720">
    <property type="entry name" value="NAD(P)-binding Rossmann-like Domain"/>
    <property type="match status" value="1"/>
</dbReference>
<accession>A0A443J1P6</accession>